<gene>
    <name evidence="2" type="ORF">SOCEGT47_051310</name>
</gene>
<evidence type="ECO:0000313" key="2">
    <source>
        <dbReference type="EMBL" id="AUX24592.1"/>
    </source>
</evidence>
<evidence type="ECO:0000313" key="3">
    <source>
        <dbReference type="Proteomes" id="UP000295781"/>
    </source>
</evidence>
<dbReference type="EMBL" id="CP012670">
    <property type="protein sequence ID" value="AUX24592.1"/>
    <property type="molecule type" value="Genomic_DNA"/>
</dbReference>
<proteinExistence type="predicted"/>
<organism evidence="2 3">
    <name type="scientific">Sorangium cellulosum</name>
    <name type="common">Polyangium cellulosum</name>
    <dbReference type="NCBI Taxonomy" id="56"/>
    <lineage>
        <taxon>Bacteria</taxon>
        <taxon>Pseudomonadati</taxon>
        <taxon>Myxococcota</taxon>
        <taxon>Polyangia</taxon>
        <taxon>Polyangiales</taxon>
        <taxon>Polyangiaceae</taxon>
        <taxon>Sorangium</taxon>
    </lineage>
</organism>
<dbReference type="Proteomes" id="UP000295781">
    <property type="component" value="Chromosome"/>
</dbReference>
<feature type="region of interest" description="Disordered" evidence="1">
    <location>
        <begin position="1"/>
        <end position="64"/>
    </location>
</feature>
<sequence length="250" mass="27334">MTKNPTASASPVQVCAHRQPQGLEKAPIDLRMTARSNSQNLATDHDATHRHPVDRQGRPETGLTCVPGVYKGNRRSIVGFHPFSGENAEHVVDFECEVSIAVPEQPSERAHRKPGVSPDPDPTHAHATAELESHCRRRKSDERGGTAAQRERARLPPQPVPHVPFPVRTILPARGEVNRQFRSHYVHVALARRSSASGGRPCAACSDQSARLARSERRDPLPHLPVTGSLPSSSRRVTSVCLDAKARDST</sequence>
<reference evidence="2 3" key="1">
    <citation type="submission" date="2015-09" db="EMBL/GenBank/DDBJ databases">
        <title>Sorangium comparison.</title>
        <authorList>
            <person name="Zaburannyi N."/>
            <person name="Bunk B."/>
            <person name="Overmann J."/>
            <person name="Mueller R."/>
        </authorList>
    </citation>
    <scope>NUCLEOTIDE SEQUENCE [LARGE SCALE GENOMIC DNA]</scope>
    <source>
        <strain evidence="2 3">So ceGT47</strain>
    </source>
</reference>
<feature type="compositionally biased region" description="Basic and acidic residues" evidence="1">
    <location>
        <begin position="121"/>
        <end position="154"/>
    </location>
</feature>
<accession>A0A4V0NE15</accession>
<evidence type="ECO:0000256" key="1">
    <source>
        <dbReference type="SAM" id="MobiDB-lite"/>
    </source>
</evidence>
<feature type="region of interest" description="Disordered" evidence="1">
    <location>
        <begin position="103"/>
        <end position="161"/>
    </location>
</feature>
<name>A0A4V0NE15_SORCE</name>
<dbReference type="AlphaFoldDB" id="A0A4V0NE15"/>
<protein>
    <submittedName>
        <fullName evidence="2">Uncharacterized protein</fullName>
    </submittedName>
</protein>
<feature type="compositionally biased region" description="Basic and acidic residues" evidence="1">
    <location>
        <begin position="43"/>
        <end position="58"/>
    </location>
</feature>
<feature type="region of interest" description="Disordered" evidence="1">
    <location>
        <begin position="196"/>
        <end position="250"/>
    </location>
</feature>
<feature type="compositionally biased region" description="Polar residues" evidence="1">
    <location>
        <begin position="1"/>
        <end position="11"/>
    </location>
</feature>